<dbReference type="PANTHER" id="PTHR43181:SF1">
    <property type="entry name" value="2-C-METHYL-D-ERYTHRITOL 2,4-CYCLODIPHOSPHATE SYNTHASE, CHLOROPLASTIC"/>
    <property type="match status" value="1"/>
</dbReference>
<comment type="catalytic activity">
    <reaction evidence="1 10 11">
        <text>4-CDP-2-C-methyl-D-erythritol 2-phosphate = 2-C-methyl-D-erythritol 2,4-cyclic diphosphate + CMP</text>
        <dbReference type="Rhea" id="RHEA:23864"/>
        <dbReference type="ChEBI" id="CHEBI:57919"/>
        <dbReference type="ChEBI" id="CHEBI:58483"/>
        <dbReference type="ChEBI" id="CHEBI:60377"/>
        <dbReference type="EC" id="4.6.1.12"/>
    </reaction>
</comment>
<dbReference type="GO" id="GO:0050518">
    <property type="term" value="F:2-C-methyl-D-erythritol 4-phosphate cytidylyltransferase activity"/>
    <property type="evidence" value="ECO:0007669"/>
    <property type="project" value="UniProtKB-UniRule"/>
</dbReference>
<dbReference type="PANTHER" id="PTHR43181">
    <property type="entry name" value="2-C-METHYL-D-ERYTHRITOL 2,4-CYCLODIPHOSPHATE SYNTHASE, CHLOROPLASTIC"/>
    <property type="match status" value="1"/>
</dbReference>
<evidence type="ECO:0000256" key="10">
    <source>
        <dbReference type="HAMAP-Rule" id="MF_01520"/>
    </source>
</evidence>
<evidence type="ECO:0000256" key="8">
    <source>
        <dbReference type="ARBA" id="ARBA00023239"/>
    </source>
</evidence>
<dbReference type="Gene3D" id="3.90.550.10">
    <property type="entry name" value="Spore Coat Polysaccharide Biosynthesis Protein SpsA, Chain A"/>
    <property type="match status" value="1"/>
</dbReference>
<dbReference type="Pfam" id="PF01128">
    <property type="entry name" value="IspD"/>
    <property type="match status" value="1"/>
</dbReference>
<dbReference type="InterPro" id="IPR026596">
    <property type="entry name" value="IspD/F"/>
</dbReference>
<comment type="catalytic activity">
    <reaction evidence="10">
        <text>2-C-methyl-D-erythritol 4-phosphate + CTP + H(+) = 4-CDP-2-C-methyl-D-erythritol + diphosphate</text>
        <dbReference type="Rhea" id="RHEA:13429"/>
        <dbReference type="ChEBI" id="CHEBI:15378"/>
        <dbReference type="ChEBI" id="CHEBI:33019"/>
        <dbReference type="ChEBI" id="CHEBI:37563"/>
        <dbReference type="ChEBI" id="CHEBI:57823"/>
        <dbReference type="ChEBI" id="CHEBI:58262"/>
        <dbReference type="EC" id="2.7.7.60"/>
    </reaction>
</comment>
<dbReference type="STRING" id="1163745.HCD_06065"/>
<feature type="site" description="Transition state stabilizer" evidence="10">
    <location>
        <position position="282"/>
    </location>
</feature>
<comment type="similarity">
    <text evidence="10">In the N-terminal section; belongs to the IspD/TarI cytidylyltransferase family. IspD subfamily.</text>
</comment>
<feature type="binding site" evidence="10">
    <location>
        <position position="258"/>
    </location>
    <ligand>
        <name>a divalent metal cation</name>
        <dbReference type="ChEBI" id="CHEBI:60240"/>
    </ligand>
</feature>
<dbReference type="InterPro" id="IPR036571">
    <property type="entry name" value="MECDP_synthase_sf"/>
</dbReference>
<dbReference type="NCBIfam" id="TIGR00151">
    <property type="entry name" value="ispF"/>
    <property type="match status" value="1"/>
</dbReference>
<proteinExistence type="inferred from homology"/>
<feature type="domain" description="2-C-methyl-D-erythritol 2,4-cyclodiphosphate synthase" evidence="12">
    <location>
        <begin position="251"/>
        <end position="401"/>
    </location>
</feature>
<feature type="binding site" evidence="10">
    <location>
        <begin position="282"/>
        <end position="283"/>
    </location>
    <ligand>
        <name>4-CDP-2-C-methyl-D-erythritol 2-phosphate</name>
        <dbReference type="ChEBI" id="CHEBI:57919"/>
    </ligand>
</feature>
<dbReference type="InterPro" id="IPR003526">
    <property type="entry name" value="MECDP_synthase"/>
</dbReference>
<evidence type="ECO:0000313" key="13">
    <source>
        <dbReference type="EMBL" id="AFI06215.1"/>
    </source>
</evidence>
<name>I0ETE6_HELCM</name>
<comment type="function">
    <text evidence="10">Bifunctional enzyme that catalyzes the formation of 4-diphosphocytidyl-2-C-methyl-D-erythritol from CTP and 2-C-methyl-D-erythritol 4-phosphate (MEP) (IspD), and catalyzes the conversion of 4-diphosphocytidyl-2-C-methyl-D-erythritol 2-phosphate (CDP-ME2P) to 2-C-methyl-D-erythritol 2,4-cyclodiphosphate (ME-CPP) with a corresponding release of cytidine 5-monophosphate (CMP) (IspF).</text>
</comment>
<comment type="pathway">
    <text evidence="10">Isoprenoid biosynthesis; isopentenyl diphosphate biosynthesis via DXP pathway; isopentenyl diphosphate from 1-deoxy-D-xylulose 5-phosphate: step 2/6.</text>
</comment>
<organism evidence="13 14">
    <name type="scientific">Helicobacter cetorum (strain ATCC BAA-540 / CCUG 52418 / MIT 99-5656)</name>
    <dbReference type="NCBI Taxonomy" id="1163745"/>
    <lineage>
        <taxon>Bacteria</taxon>
        <taxon>Pseudomonadati</taxon>
        <taxon>Campylobacterota</taxon>
        <taxon>Epsilonproteobacteria</taxon>
        <taxon>Campylobacterales</taxon>
        <taxon>Helicobacteraceae</taxon>
        <taxon>Helicobacter</taxon>
    </lineage>
</organism>
<evidence type="ECO:0000256" key="9">
    <source>
        <dbReference type="ARBA" id="ARBA00023268"/>
    </source>
</evidence>
<sequence>MSFIKVNGETFQVSLEVLEENTNSLSNEEALKMLAKQTSVILLSAGDSRRFSQTIKKQWLRSCHTPLWLSVYHSFKEALDFDEIVLVVSELDYIYIKRHYPEIKLVVGGASRQESVNNALKIIDSAYVLTSDVARGLVDIKVLENLFLTLNQTNHYCIAPYLPCYDSAIYYNEILDREAIKLIQTPQLSHTKTLQLALAQGEFKDESTAILQAFPNLVSYIEGSSHLHKLTTSDDLKHFTPFFNPSNDTFIGIGFDTHAFIRNKPMVLGGVTLDCEFGLKAHSDGDALLHAIIDAILGAIKAGDIGEWFADDDERYKNADSSVLLKIVLDFAQSIGFELLEVGASILSEIPKITPYKPVILENLSRLLGLKKSQISLKATTMEKMGFIGKQEGLLAQAHVSMGYRKTI</sequence>
<dbReference type="GO" id="GO:0016114">
    <property type="term" value="P:terpenoid biosynthetic process"/>
    <property type="evidence" value="ECO:0007669"/>
    <property type="project" value="InterPro"/>
</dbReference>
<feature type="region of interest" description="2-C-methyl-D-erythritol 2,4-cyclodiphosphate synthase" evidence="10">
    <location>
        <begin position="250"/>
        <end position="408"/>
    </location>
</feature>
<dbReference type="InterPro" id="IPR018294">
    <property type="entry name" value="ISPD_synthase_CS"/>
</dbReference>
<dbReference type="PROSITE" id="PS01350">
    <property type="entry name" value="ISPF"/>
    <property type="match status" value="1"/>
</dbReference>
<dbReference type="EC" id="2.7.7.60" evidence="10"/>
<feature type="binding site" evidence="10">
    <location>
        <position position="387"/>
    </location>
    <ligand>
        <name>4-CDP-2-C-methyl-D-erythritol 2-phosphate</name>
        <dbReference type="ChEBI" id="CHEBI:57919"/>
    </ligand>
</feature>
<dbReference type="PATRIC" id="fig|1163745.3.peg.1283"/>
<feature type="site" description="Positions MEP for the nucleophilic attack" evidence="10">
    <location>
        <position position="177"/>
    </location>
</feature>
<dbReference type="Pfam" id="PF02542">
    <property type="entry name" value="YgbB"/>
    <property type="match status" value="1"/>
</dbReference>
<dbReference type="GO" id="GO:0046872">
    <property type="term" value="F:metal ion binding"/>
    <property type="evidence" value="ECO:0007669"/>
    <property type="project" value="UniProtKB-KW"/>
</dbReference>
<dbReference type="SUPFAM" id="SSF53448">
    <property type="entry name" value="Nucleotide-diphospho-sugar transferases"/>
    <property type="match status" value="1"/>
</dbReference>
<feature type="site" description="Transition state stabilizer" evidence="10">
    <location>
        <position position="50"/>
    </location>
</feature>
<feature type="binding site" evidence="10">
    <location>
        <position position="390"/>
    </location>
    <ligand>
        <name>4-CDP-2-C-methyl-D-erythritol 2-phosphate</name>
        <dbReference type="ChEBI" id="CHEBI:57919"/>
    </ligand>
</feature>
<comment type="similarity">
    <text evidence="10">In the C-terminal section; belongs to the IspF family.</text>
</comment>
<comment type="pathway">
    <text evidence="3 10">Isoprenoid biosynthesis; isopentenyl diphosphate biosynthesis via DXP pathway; isopentenyl diphosphate from 1-deoxy-D-xylulose 5-phosphate: step 4/6.</text>
</comment>
<evidence type="ECO:0000259" key="12">
    <source>
        <dbReference type="Pfam" id="PF02542"/>
    </source>
</evidence>
<evidence type="ECO:0000256" key="7">
    <source>
        <dbReference type="ARBA" id="ARBA00023229"/>
    </source>
</evidence>
<keyword evidence="9 10" id="KW-0511">Multifunctional enzyme</keyword>
<keyword evidence="14" id="KW-1185">Reference proteome</keyword>
<dbReference type="HOGENOM" id="CLU_042800_2_6_7"/>
<dbReference type="EMBL" id="CP003481">
    <property type="protein sequence ID" value="AFI06215.1"/>
    <property type="molecule type" value="Genomic_DNA"/>
</dbReference>
<feature type="binding site" evidence="10">
    <location>
        <begin position="309"/>
        <end position="313"/>
    </location>
    <ligand>
        <name>4-CDP-2-C-methyl-D-erythritol 2-phosphate</name>
        <dbReference type="ChEBI" id="CHEBI:57919"/>
    </ligand>
</feature>
<comment type="similarity">
    <text evidence="11">Belongs to the IspF family.</text>
</comment>
<dbReference type="KEGG" id="hcm:HCD_06065"/>
<dbReference type="InterPro" id="IPR029044">
    <property type="entry name" value="Nucleotide-diphossugar_trans"/>
</dbReference>
<evidence type="ECO:0000256" key="3">
    <source>
        <dbReference type="ARBA" id="ARBA00004709"/>
    </source>
</evidence>
<dbReference type="Gene3D" id="3.30.1330.50">
    <property type="entry name" value="2-C-methyl-D-erythritol 2,4-cyclodiphosphate synthase"/>
    <property type="match status" value="1"/>
</dbReference>
<dbReference type="OrthoDB" id="9804336at2"/>
<feature type="site" description="Transition state stabilizer" evidence="10">
    <location>
        <position position="57"/>
    </location>
</feature>
<evidence type="ECO:0000313" key="14">
    <source>
        <dbReference type="Proteomes" id="UP000005013"/>
    </source>
</evidence>
<keyword evidence="4 10" id="KW-0808">Transferase</keyword>
<feature type="binding site" evidence="10">
    <location>
        <position position="290"/>
    </location>
    <ligand>
        <name>a divalent metal cation</name>
        <dbReference type="ChEBI" id="CHEBI:60240"/>
    </ligand>
</feature>
<accession>I0ETE6</accession>
<dbReference type="HAMAP" id="MF_01520">
    <property type="entry name" value="IspDF"/>
    <property type="match status" value="1"/>
</dbReference>
<evidence type="ECO:0000256" key="6">
    <source>
        <dbReference type="ARBA" id="ARBA00022723"/>
    </source>
</evidence>
<feature type="binding site" evidence="10">
    <location>
        <position position="256"/>
    </location>
    <ligand>
        <name>a divalent metal cation</name>
        <dbReference type="ChEBI" id="CHEBI:60240"/>
    </ligand>
</feature>
<dbReference type="AlphaFoldDB" id="I0ETE6"/>
<dbReference type="UniPathway" id="UPA00056">
    <property type="reaction ID" value="UER00093"/>
</dbReference>
<dbReference type="PROSITE" id="PS01295">
    <property type="entry name" value="ISPD"/>
    <property type="match status" value="1"/>
</dbReference>
<dbReference type="NCBIfam" id="NF006899">
    <property type="entry name" value="PRK09382.1"/>
    <property type="match status" value="1"/>
</dbReference>
<feature type="binding site" evidence="10">
    <location>
        <begin position="380"/>
        <end position="383"/>
    </location>
    <ligand>
        <name>4-CDP-2-C-methyl-D-erythritol 2-phosphate</name>
        <dbReference type="ChEBI" id="CHEBI:57919"/>
    </ligand>
</feature>
<protein>
    <recommendedName>
        <fullName evidence="10">Bifunctional enzyme IspD/IspF</fullName>
    </recommendedName>
    <domain>
        <recommendedName>
            <fullName evidence="10">2-C-methyl-D-erythritol 4-phosphate cytidylyltransferase</fullName>
            <ecNumber evidence="10">2.7.7.60</ecNumber>
        </recommendedName>
        <alternativeName>
            <fullName evidence="10">4-diphosphocytidyl-2C-methyl-D-erythritol synthase</fullName>
        </alternativeName>
        <alternativeName>
            <fullName evidence="10">MEP cytidylyltransferase</fullName>
            <shortName evidence="10">MCT</shortName>
        </alternativeName>
    </domain>
    <domain>
        <recommendedName>
            <fullName evidence="10">2-C-methyl-D-erythritol 2,4-cyclodiphosphate synthase</fullName>
            <shortName evidence="10">MECDP-synthase</shortName>
            <shortName evidence="10">MECPP-synthase</shortName>
            <shortName evidence="10">MECPS</shortName>
            <ecNumber evidence="10">4.6.1.12</ecNumber>
        </recommendedName>
    </domain>
</protein>
<dbReference type="EC" id="4.6.1.12" evidence="10"/>
<dbReference type="CDD" id="cd00554">
    <property type="entry name" value="MECDP_synthase"/>
    <property type="match status" value="1"/>
</dbReference>
<dbReference type="InterPro" id="IPR034683">
    <property type="entry name" value="IspD/TarI"/>
</dbReference>
<feature type="binding site" evidence="10">
    <location>
        <begin position="256"/>
        <end position="258"/>
    </location>
    <ligand>
        <name>4-CDP-2-C-methyl-D-erythritol 2-phosphate</name>
        <dbReference type="ChEBI" id="CHEBI:57919"/>
    </ligand>
</feature>
<evidence type="ECO:0000256" key="11">
    <source>
        <dbReference type="RuleBase" id="RU004395"/>
    </source>
</evidence>
<dbReference type="InterPro" id="IPR020555">
    <property type="entry name" value="MECDP_synthase_CS"/>
</dbReference>
<evidence type="ECO:0000256" key="1">
    <source>
        <dbReference type="ARBA" id="ARBA00000200"/>
    </source>
</evidence>
<dbReference type="RefSeq" id="WP_014659703.1">
    <property type="nucleotide sequence ID" value="NC_017735.1"/>
</dbReference>
<gene>
    <name evidence="10 13" type="primary">ispDF</name>
    <name evidence="13" type="ordered locus">HCD_06065</name>
</gene>
<dbReference type="SUPFAM" id="SSF69765">
    <property type="entry name" value="IpsF-like"/>
    <property type="match status" value="1"/>
</dbReference>
<feature type="binding site" evidence="10">
    <location>
        <begin position="304"/>
        <end position="306"/>
    </location>
    <ligand>
        <name>4-CDP-2-C-methyl-D-erythritol 2-phosphate</name>
        <dbReference type="ChEBI" id="CHEBI:57919"/>
    </ligand>
</feature>
<dbReference type="GO" id="GO:0019288">
    <property type="term" value="P:isopentenyl diphosphate biosynthetic process, methylerythritol 4-phosphate pathway"/>
    <property type="evidence" value="ECO:0007669"/>
    <property type="project" value="UniProtKB-UniRule"/>
</dbReference>
<dbReference type="GO" id="GO:0008685">
    <property type="term" value="F:2-C-methyl-D-erythritol 2,4-cyclodiphosphate synthase activity"/>
    <property type="evidence" value="ECO:0007669"/>
    <property type="project" value="UniProtKB-UniRule"/>
</dbReference>
<dbReference type="HAMAP" id="MF_00107">
    <property type="entry name" value="IspF"/>
    <property type="match status" value="1"/>
</dbReference>
<dbReference type="eggNOG" id="COG1211">
    <property type="taxonomic scope" value="Bacteria"/>
</dbReference>
<evidence type="ECO:0000256" key="4">
    <source>
        <dbReference type="ARBA" id="ARBA00022679"/>
    </source>
</evidence>
<comment type="caution">
    <text evidence="10">Lacks conserved residue(s) required for the propagation of feature annotation.</text>
</comment>
<feature type="site" description="Transition state stabilizer" evidence="10">
    <location>
        <position position="381"/>
    </location>
</feature>
<reference evidence="13 14" key="1">
    <citation type="journal article" date="2013" name="PLoS ONE">
        <title>Sequence Divergence and Conservation in Genomes ofHelicobacter cetorum Strains from a Dolphin and a Whale.</title>
        <authorList>
            <person name="Kersulyte D."/>
            <person name="Rossi M."/>
            <person name="Berg D.E."/>
        </authorList>
    </citation>
    <scope>NUCLEOTIDE SEQUENCE [LARGE SCALE GENOMIC DNA]</scope>
    <source>
        <strain evidence="13 14">MIT 99-5656</strain>
    </source>
</reference>
<dbReference type="Proteomes" id="UP000005013">
    <property type="component" value="Chromosome"/>
</dbReference>
<dbReference type="eggNOG" id="COG0245">
    <property type="taxonomic scope" value="Bacteria"/>
</dbReference>
<feature type="site" description="Positions MEP for the nucleophilic attack" evidence="10">
    <location>
        <position position="229"/>
    </location>
</feature>
<keyword evidence="6 10" id="KW-0479">Metal-binding</keyword>
<keyword evidence="7 10" id="KW-0414">Isoprene biosynthesis</keyword>
<evidence type="ECO:0000256" key="2">
    <source>
        <dbReference type="ARBA" id="ARBA00001968"/>
    </source>
</evidence>
<feature type="region of interest" description="2-C-methyl-D-erythritol 4-phosphate cytidylyltransferase" evidence="10">
    <location>
        <begin position="1"/>
        <end position="249"/>
    </location>
</feature>
<evidence type="ECO:0000256" key="5">
    <source>
        <dbReference type="ARBA" id="ARBA00022695"/>
    </source>
</evidence>
<dbReference type="FunFam" id="3.30.1330.50:FF:000005">
    <property type="entry name" value="Bifunctional enzyme IspD/IspF"/>
    <property type="match status" value="1"/>
</dbReference>
<keyword evidence="8 10" id="KW-0456">Lyase</keyword>
<keyword evidence="5 10" id="KW-0548">Nucleotidyltransferase</keyword>
<comment type="cofactor">
    <cofactor evidence="2 10">
        <name>a divalent metal cation</name>
        <dbReference type="ChEBI" id="CHEBI:60240"/>
    </cofactor>
</comment>